<dbReference type="Proteomes" id="UP001165367">
    <property type="component" value="Unassembled WGS sequence"/>
</dbReference>
<proteinExistence type="predicted"/>
<dbReference type="Gene3D" id="3.10.620.30">
    <property type="match status" value="1"/>
</dbReference>
<dbReference type="EMBL" id="JAKLTR010000039">
    <property type="protein sequence ID" value="MCG2618183.1"/>
    <property type="molecule type" value="Genomic_DNA"/>
</dbReference>
<comment type="caution">
    <text evidence="2">The sequence shown here is derived from an EMBL/GenBank/DDBJ whole genome shotgun (WGS) entry which is preliminary data.</text>
</comment>
<evidence type="ECO:0000256" key="1">
    <source>
        <dbReference type="SAM" id="Phobius"/>
    </source>
</evidence>
<dbReference type="InterPro" id="IPR038765">
    <property type="entry name" value="Papain-like_cys_pep_sf"/>
</dbReference>
<dbReference type="RefSeq" id="WP_237877427.1">
    <property type="nucleotide sequence ID" value="NZ_JAKLTR010000039.1"/>
</dbReference>
<feature type="transmembrane region" description="Helical" evidence="1">
    <location>
        <begin position="387"/>
        <end position="410"/>
    </location>
</feature>
<reference evidence="2" key="1">
    <citation type="submission" date="2022-01" db="EMBL/GenBank/DDBJ databases">
        <authorList>
            <person name="Jo J.-H."/>
            <person name="Im W.-T."/>
        </authorList>
    </citation>
    <scope>NUCLEOTIDE SEQUENCE</scope>
    <source>
        <strain evidence="2">NA20</strain>
    </source>
</reference>
<organism evidence="2 3">
    <name type="scientific">Terrimonas ginsenosidimutans</name>
    <dbReference type="NCBI Taxonomy" id="2908004"/>
    <lineage>
        <taxon>Bacteria</taxon>
        <taxon>Pseudomonadati</taxon>
        <taxon>Bacteroidota</taxon>
        <taxon>Chitinophagia</taxon>
        <taxon>Chitinophagales</taxon>
        <taxon>Chitinophagaceae</taxon>
        <taxon>Terrimonas</taxon>
    </lineage>
</organism>
<evidence type="ECO:0000313" key="3">
    <source>
        <dbReference type="Proteomes" id="UP001165367"/>
    </source>
</evidence>
<evidence type="ECO:0000313" key="2">
    <source>
        <dbReference type="EMBL" id="MCG2618183.1"/>
    </source>
</evidence>
<accession>A0ABS9L0S8</accession>
<gene>
    <name evidence="2" type="ORF">LZZ85_28035</name>
</gene>
<keyword evidence="1" id="KW-0472">Membrane</keyword>
<keyword evidence="1" id="KW-0812">Transmembrane</keyword>
<keyword evidence="1" id="KW-1133">Transmembrane helix</keyword>
<keyword evidence="3" id="KW-1185">Reference proteome</keyword>
<protein>
    <submittedName>
        <fullName evidence="2">Transglutaminase-like domain-containing protein</fullName>
    </submittedName>
</protein>
<sequence>MRLNRVIVILLLSTLILTALNWYARKKLPDSYAVQLSYNELYLDQEVLHIKSAQSSEQNLVMELAGDTAGLSSNLSPSHFTDNSTLSFTPNDHEQLFWIKQKGRIDSIHFSVNFSGVSAYKAAGNSLGSNFELNSSSLVFSEARLSSHHDWAFDFAYIKPQKREMLVYLADSVGIDADDQGLEILRKIYAHLMPVVQPNLGVPADSVSGKTPLELLGLLKARKVKVWCGNISTLLGAMTDAAGLSTRLISTEGYGSFSYPVHAFNEVYLPEYGSWAYTDPTNGIAFIGTADKPLNTIGLNRILRSGISTEHLNAVTFKDSIRSLSLDSFPAIFKSYFAAPQRFRFYYPRYLQEQSDLSVGSRIRKFLRPSYNFAFYSDDVHYGTGSFWLRAITGYLLIGAVFIGLFLLGVKLGSIGKTKRSDQ</sequence>
<dbReference type="SUPFAM" id="SSF54001">
    <property type="entry name" value="Cysteine proteinases"/>
    <property type="match status" value="1"/>
</dbReference>
<name>A0ABS9L0S8_9BACT</name>